<dbReference type="InterPro" id="IPR011990">
    <property type="entry name" value="TPR-like_helical_dom_sf"/>
</dbReference>
<protein>
    <submittedName>
        <fullName evidence="4">Stress-induced-phosphoprotein 1-like</fullName>
    </submittedName>
</protein>
<dbReference type="AlphaFoldDB" id="A0A2P6NAZ3"/>
<dbReference type="SUPFAM" id="SSF53335">
    <property type="entry name" value="S-adenosyl-L-methionine-dependent methyltransferases"/>
    <property type="match status" value="1"/>
</dbReference>
<keyword evidence="2 3" id="KW-0802">TPR repeat</keyword>
<name>A0A2P6NAZ3_9EUKA</name>
<dbReference type="Proteomes" id="UP000241769">
    <property type="component" value="Unassembled WGS sequence"/>
</dbReference>
<feature type="repeat" description="TPR" evidence="3">
    <location>
        <begin position="117"/>
        <end position="150"/>
    </location>
</feature>
<dbReference type="PANTHER" id="PTHR22904">
    <property type="entry name" value="TPR REPEAT CONTAINING PROTEIN"/>
    <property type="match status" value="1"/>
</dbReference>
<accession>A0A2P6NAZ3</accession>
<evidence type="ECO:0000256" key="3">
    <source>
        <dbReference type="PROSITE-ProRule" id="PRU00339"/>
    </source>
</evidence>
<dbReference type="PROSITE" id="PS50005">
    <property type="entry name" value="TPR"/>
    <property type="match status" value="1"/>
</dbReference>
<dbReference type="PANTHER" id="PTHR22904:SF523">
    <property type="entry name" value="STRESS-INDUCED-PHOSPHOPROTEIN 1"/>
    <property type="match status" value="1"/>
</dbReference>
<dbReference type="STRING" id="1890364.A0A2P6NAZ3"/>
<dbReference type="SMART" id="SM00028">
    <property type="entry name" value="TPR"/>
    <property type="match status" value="3"/>
</dbReference>
<dbReference type="InParanoid" id="A0A2P6NAZ3"/>
<dbReference type="OrthoDB" id="2335338at2759"/>
<gene>
    <name evidence="4" type="ORF">PROFUN_01958</name>
</gene>
<dbReference type="EMBL" id="MDYQ01000129">
    <property type="protein sequence ID" value="PRP81124.1"/>
    <property type="molecule type" value="Genomic_DNA"/>
</dbReference>
<evidence type="ECO:0000256" key="1">
    <source>
        <dbReference type="ARBA" id="ARBA00022737"/>
    </source>
</evidence>
<reference evidence="4 5" key="1">
    <citation type="journal article" date="2018" name="Genome Biol. Evol.">
        <title>Multiple Roots of Fruiting Body Formation in Amoebozoa.</title>
        <authorList>
            <person name="Hillmann F."/>
            <person name="Forbes G."/>
            <person name="Novohradska S."/>
            <person name="Ferling I."/>
            <person name="Riege K."/>
            <person name="Groth M."/>
            <person name="Westermann M."/>
            <person name="Marz M."/>
            <person name="Spaller T."/>
            <person name="Winckler T."/>
            <person name="Schaap P."/>
            <person name="Glockner G."/>
        </authorList>
    </citation>
    <scope>NUCLEOTIDE SEQUENCE [LARGE SCALE GENOMIC DNA]</scope>
    <source>
        <strain evidence="4 5">Jena</strain>
    </source>
</reference>
<proteinExistence type="predicted"/>
<evidence type="ECO:0000313" key="5">
    <source>
        <dbReference type="Proteomes" id="UP000241769"/>
    </source>
</evidence>
<keyword evidence="1" id="KW-0677">Repeat</keyword>
<dbReference type="Gene3D" id="1.25.40.10">
    <property type="entry name" value="Tetratricopeptide repeat domain"/>
    <property type="match status" value="1"/>
</dbReference>
<sequence>MNTINKKVMYGVAGVVVLATAVTAFAYLAPDDLVEEEEEEELEPEEEASRLNEKGNKALTAGDLKQALIFFTGAIEKSKTQKHQYLYSRATAFILSGKIEPALQDGLKCVMLKPDWAEGHTLLGAAFAASQKYDQSFECLYRAKKLEPSTEIDARLDKIRSHLIGRQAMGTIYSGEALEVSILVAAKRKRFVDASTTFNVGVETLVEDVIMQLVQNDMILDEDHPKIKPYAEKDRLALWMFITHWALASVGTSLEPQAVKQVYTQALNRYPDVLDFRVGILTVEDSLLGVRKMLREELERHPEGELKVLIISYITMVQKWMLSLPITPGHTEISMNDIMDDCAQLLSHSTSRALSVIQLGLMAFDRLRGAREYPEVIYYSIMTGDSEEFLHPFFLKTLSLVSTSVASEALLQIRSSAIRSENLEQEWKKMSPLLCAIGCQMFLSHYDRPIDEEVQKILQEKRERMERAEGGEERDRDLVLYSMFRDPKEISGVRSIQWNQQDEHFARLIKLTILDDMEEKRLTAQIKRVTEITEEERRKHEEGMIMALRRGIVHSVKPEAPIDIKAVMEIILPAVNFSAIPDETRVLYTGVGVGPLAHEHSIMYKNCVVTAMELSERNVAFSMREAFEIGSSVDHICGQTSRLTARAFEKTFDWIYVSDLSLCEDPISTLKGIKKVLSTEGIIKGKVINVAGRKKIVSYREVAKKDHLGMFSDDTPVPKPLRLPTHDELVQTMAKLNLAEFYQMTFAPHLHSFTYTSLTKLMKKCGLQIIGFEHPWVKHRKDWFIEYRLDHPEDTTLTDVDKLSSFIKERVRPGELPAQESITFYARVQV</sequence>
<evidence type="ECO:0000256" key="2">
    <source>
        <dbReference type="ARBA" id="ARBA00022803"/>
    </source>
</evidence>
<evidence type="ECO:0000313" key="4">
    <source>
        <dbReference type="EMBL" id="PRP81124.1"/>
    </source>
</evidence>
<keyword evidence="5" id="KW-1185">Reference proteome</keyword>
<comment type="caution">
    <text evidence="4">The sequence shown here is derived from an EMBL/GenBank/DDBJ whole genome shotgun (WGS) entry which is preliminary data.</text>
</comment>
<organism evidence="4 5">
    <name type="scientific">Planoprotostelium fungivorum</name>
    <dbReference type="NCBI Taxonomy" id="1890364"/>
    <lineage>
        <taxon>Eukaryota</taxon>
        <taxon>Amoebozoa</taxon>
        <taxon>Evosea</taxon>
        <taxon>Variosea</taxon>
        <taxon>Cavosteliida</taxon>
        <taxon>Cavosteliaceae</taxon>
        <taxon>Planoprotostelium</taxon>
    </lineage>
</organism>
<dbReference type="SUPFAM" id="SSF48452">
    <property type="entry name" value="TPR-like"/>
    <property type="match status" value="1"/>
</dbReference>
<dbReference type="Gene3D" id="3.40.50.150">
    <property type="entry name" value="Vaccinia Virus protein VP39"/>
    <property type="match status" value="1"/>
</dbReference>
<dbReference type="InterPro" id="IPR029063">
    <property type="entry name" value="SAM-dependent_MTases_sf"/>
</dbReference>
<dbReference type="GO" id="GO:0051879">
    <property type="term" value="F:Hsp90 protein binding"/>
    <property type="evidence" value="ECO:0007669"/>
    <property type="project" value="TreeGrafter"/>
</dbReference>
<dbReference type="InterPro" id="IPR019734">
    <property type="entry name" value="TPR_rpt"/>
</dbReference>